<dbReference type="RefSeq" id="WP_194029281.1">
    <property type="nucleotide sequence ID" value="NZ_JADEWZ010000012.1"/>
</dbReference>
<gene>
    <name evidence="1" type="ORF">IQ249_09790</name>
</gene>
<protein>
    <submittedName>
        <fullName evidence="1">Uncharacterized protein</fullName>
    </submittedName>
</protein>
<keyword evidence="2" id="KW-1185">Reference proteome</keyword>
<dbReference type="AlphaFoldDB" id="A0A8J7DYQ2"/>
<comment type="caution">
    <text evidence="1">The sequence shown here is derived from an EMBL/GenBank/DDBJ whole genome shotgun (WGS) entry which is preliminary data.</text>
</comment>
<evidence type="ECO:0000313" key="1">
    <source>
        <dbReference type="EMBL" id="MBE9116186.1"/>
    </source>
</evidence>
<proteinExistence type="predicted"/>
<dbReference type="Proteomes" id="UP000654482">
    <property type="component" value="Unassembled WGS sequence"/>
</dbReference>
<name>A0A8J7DYQ2_9CYAN</name>
<dbReference type="EMBL" id="JADEWZ010000012">
    <property type="protein sequence ID" value="MBE9116186.1"/>
    <property type="molecule type" value="Genomic_DNA"/>
</dbReference>
<reference evidence="1" key="1">
    <citation type="submission" date="2020-10" db="EMBL/GenBank/DDBJ databases">
        <authorList>
            <person name="Castelo-Branco R."/>
            <person name="Eusebio N."/>
            <person name="Adriana R."/>
            <person name="Vieira A."/>
            <person name="Brugerolle De Fraissinette N."/>
            <person name="Rezende De Castro R."/>
            <person name="Schneider M.P."/>
            <person name="Vasconcelos V."/>
            <person name="Leao P.N."/>
        </authorList>
    </citation>
    <scope>NUCLEOTIDE SEQUENCE</scope>
    <source>
        <strain evidence="1">LEGE 07157</strain>
    </source>
</reference>
<evidence type="ECO:0000313" key="2">
    <source>
        <dbReference type="Proteomes" id="UP000654482"/>
    </source>
</evidence>
<accession>A0A8J7DYQ2</accession>
<organism evidence="1 2">
    <name type="scientific">Lusitaniella coriacea LEGE 07157</name>
    <dbReference type="NCBI Taxonomy" id="945747"/>
    <lineage>
        <taxon>Bacteria</taxon>
        <taxon>Bacillati</taxon>
        <taxon>Cyanobacteriota</taxon>
        <taxon>Cyanophyceae</taxon>
        <taxon>Spirulinales</taxon>
        <taxon>Lusitaniellaceae</taxon>
        <taxon>Lusitaniella</taxon>
    </lineage>
</organism>
<sequence length="202" mass="23077">MSRHKILQDDCAYTFRSYFEMPYEPDEILAEFGYALIAKRMTLPKSASSLPRLLALKQQIEEILPLVSLSSETARRELLVAPVITEVVRLCQCQLRIEYPLNVNNWLKGELDYLLRAKNSLTVIEAKRDDLTRGFTQLAVELMALSQAEEKDCLYGAVTIGEIWRFGKLDTPARQIVQDLTLYQVPDDLEELLSILIGIINN</sequence>